<dbReference type="Gene3D" id="2.40.10.500">
    <property type="match status" value="1"/>
</dbReference>
<dbReference type="KEGG" id="pgin:FRZ67_00635"/>
<dbReference type="Pfam" id="PF18962">
    <property type="entry name" value="Por_Secre_tail"/>
    <property type="match status" value="1"/>
</dbReference>
<dbReference type="RefSeq" id="WP_147187677.1">
    <property type="nucleotide sequence ID" value="NZ_CP042435.1"/>
</dbReference>
<dbReference type="InterPro" id="IPR001258">
    <property type="entry name" value="NHL_repeat"/>
</dbReference>
<gene>
    <name evidence="7" type="ORF">FRZ67_00635</name>
</gene>
<evidence type="ECO:0000256" key="4">
    <source>
        <dbReference type="PROSITE-ProRule" id="PRU00504"/>
    </source>
</evidence>
<dbReference type="Gene3D" id="2.120.10.30">
    <property type="entry name" value="TolB, C-terminal domain"/>
    <property type="match status" value="2"/>
</dbReference>
<sequence length="505" mass="53774">MKTKSTLFVVSFILLLSKFSANAQCTVTITGKKELGSPLKAKTGDCHVEMLTWQLNGETVYVAYQTQFRRKGTVVAGGNAYGSASNQLAAPGDVYVDDAGNVYVLDGNNNRVQKWAPGATVGETVAGGHGLGSAANQFFLPQGFFVDKMGNIYVADLFNNRVQKWALGATTGETVAGGNGYGSGANQLASPKDVFVDAVGNVFVTDADNNRVQRWAPGATMGVTVAGGNGYGSNANQLKNPFSLFVDETGSVYISDRTNNRIQKWAAGASSGVTVAAGTNGSGEDSSQLNDPRGLFVDSYGRMYISDYFNNRIQKWVPGMEYGVTIAGGRGVGETPGKLNHPSGVYMSGNGDLYVTDEGNNRVEKYSGFNFIKDRFIPTVAGKYRVIAVCSNGLIDTSAEVEIGMDLALQAVPSVETAVIKNDNVVTIFPNPALEYTTLKYTTSKQGKIVVQITDISGKVVIRNAYTSIKGENQLKIDVSNLARGNYIVCIINGDTSQTAKLNKL</sequence>
<name>A0A5B8V2Y4_9BACT</name>
<dbReference type="PANTHER" id="PTHR10680">
    <property type="entry name" value="PEPTIDYL-GLYCINE ALPHA-AMIDATING MONOOXYGENASE"/>
    <property type="match status" value="1"/>
</dbReference>
<keyword evidence="8" id="KW-1185">Reference proteome</keyword>
<organism evidence="7 8">
    <name type="scientific">Panacibacter ginsenosidivorans</name>
    <dbReference type="NCBI Taxonomy" id="1813871"/>
    <lineage>
        <taxon>Bacteria</taxon>
        <taxon>Pseudomonadati</taxon>
        <taxon>Bacteroidota</taxon>
        <taxon>Chitinophagia</taxon>
        <taxon>Chitinophagales</taxon>
        <taxon>Chitinophagaceae</taxon>
        <taxon>Panacibacter</taxon>
    </lineage>
</organism>
<evidence type="ECO:0000259" key="6">
    <source>
        <dbReference type="Pfam" id="PF18962"/>
    </source>
</evidence>
<feature type="repeat" description="NHL" evidence="4">
    <location>
        <begin position="81"/>
        <end position="118"/>
    </location>
</feature>
<evidence type="ECO:0000256" key="5">
    <source>
        <dbReference type="SAM" id="SignalP"/>
    </source>
</evidence>
<dbReference type="InterPro" id="IPR011042">
    <property type="entry name" value="6-blade_b-propeller_TolB-like"/>
</dbReference>
<accession>A0A5B8V2Y4</accession>
<dbReference type="EMBL" id="CP042435">
    <property type="protein sequence ID" value="QEC65877.1"/>
    <property type="molecule type" value="Genomic_DNA"/>
</dbReference>
<dbReference type="NCBIfam" id="TIGR04183">
    <property type="entry name" value="Por_Secre_tail"/>
    <property type="match status" value="1"/>
</dbReference>
<reference evidence="7 8" key="1">
    <citation type="journal article" date="2016" name="Int. J. Syst. Evol. Microbiol.">
        <title>Panacibacter ginsenosidivorans gen. nov., sp. nov., with ginsenoside converting activity isolated from soil of a ginseng field.</title>
        <authorList>
            <person name="Siddiqi M.Z."/>
            <person name="Muhammad Shafi S."/>
            <person name="Choi K.D."/>
            <person name="Im W.T."/>
        </authorList>
    </citation>
    <scope>NUCLEOTIDE SEQUENCE [LARGE SCALE GENOMIC DNA]</scope>
    <source>
        <strain evidence="7 8">Gsoil1550</strain>
    </source>
</reference>
<dbReference type="PANTHER" id="PTHR10680:SF14">
    <property type="entry name" value="PEPTIDYL-GLYCINE ALPHA-AMIDATING MONOOXYGENASE"/>
    <property type="match status" value="1"/>
</dbReference>
<dbReference type="Pfam" id="PF01436">
    <property type="entry name" value="NHL"/>
    <property type="match status" value="2"/>
</dbReference>
<dbReference type="CDD" id="cd05819">
    <property type="entry name" value="NHL"/>
    <property type="match status" value="1"/>
</dbReference>
<dbReference type="AlphaFoldDB" id="A0A5B8V2Y4"/>
<dbReference type="InterPro" id="IPR026444">
    <property type="entry name" value="Secre_tail"/>
</dbReference>
<proteinExistence type="predicted"/>
<evidence type="ECO:0000256" key="3">
    <source>
        <dbReference type="ARBA" id="ARBA00023180"/>
    </source>
</evidence>
<evidence type="ECO:0000256" key="2">
    <source>
        <dbReference type="ARBA" id="ARBA00022737"/>
    </source>
</evidence>
<feature type="chain" id="PRO_5022952808" evidence="5">
    <location>
        <begin position="24"/>
        <end position="505"/>
    </location>
</feature>
<keyword evidence="3" id="KW-0325">Glycoprotein</keyword>
<evidence type="ECO:0000313" key="8">
    <source>
        <dbReference type="Proteomes" id="UP000321533"/>
    </source>
</evidence>
<dbReference type="GO" id="GO:0005576">
    <property type="term" value="C:extracellular region"/>
    <property type="evidence" value="ECO:0007669"/>
    <property type="project" value="TreeGrafter"/>
</dbReference>
<dbReference type="SUPFAM" id="SSF101898">
    <property type="entry name" value="NHL repeat"/>
    <property type="match status" value="1"/>
</dbReference>
<protein>
    <submittedName>
        <fullName evidence="7">T9SS type A sorting domain-containing protein</fullName>
    </submittedName>
</protein>
<feature type="signal peptide" evidence="5">
    <location>
        <begin position="1"/>
        <end position="23"/>
    </location>
</feature>
<dbReference type="PROSITE" id="PS51125">
    <property type="entry name" value="NHL"/>
    <property type="match status" value="3"/>
</dbReference>
<feature type="domain" description="Secretion system C-terminal sorting" evidence="6">
    <location>
        <begin position="428"/>
        <end position="502"/>
    </location>
</feature>
<feature type="repeat" description="NHL" evidence="4">
    <location>
        <begin position="330"/>
        <end position="369"/>
    </location>
</feature>
<keyword evidence="2" id="KW-0677">Repeat</keyword>
<evidence type="ECO:0000256" key="1">
    <source>
        <dbReference type="ARBA" id="ARBA00022729"/>
    </source>
</evidence>
<evidence type="ECO:0000313" key="7">
    <source>
        <dbReference type="EMBL" id="QEC65877.1"/>
    </source>
</evidence>
<keyword evidence="1 5" id="KW-0732">Signal</keyword>
<dbReference type="Proteomes" id="UP000321533">
    <property type="component" value="Chromosome"/>
</dbReference>
<feature type="repeat" description="NHL" evidence="4">
    <location>
        <begin position="181"/>
        <end position="218"/>
    </location>
</feature>
<dbReference type="OrthoDB" id="641420at2"/>